<keyword evidence="5" id="KW-0926">Vacuole</keyword>
<evidence type="ECO:0000259" key="15">
    <source>
        <dbReference type="PROSITE" id="PS50135"/>
    </source>
</evidence>
<evidence type="ECO:0000256" key="6">
    <source>
        <dbReference type="ARBA" id="ARBA00022723"/>
    </source>
</evidence>
<evidence type="ECO:0000256" key="8">
    <source>
        <dbReference type="ARBA" id="ARBA00022833"/>
    </source>
</evidence>
<dbReference type="InterPro" id="IPR000270">
    <property type="entry name" value="PB1_dom"/>
</dbReference>
<dbReference type="InterPro" id="IPR009060">
    <property type="entry name" value="UBA-like_sf"/>
</dbReference>
<evidence type="ECO:0000313" key="17">
    <source>
        <dbReference type="EMBL" id="EEF51922.1"/>
    </source>
</evidence>
<dbReference type="SUPFAM" id="SSF54277">
    <property type="entry name" value="CAD &amp; PB1 domains"/>
    <property type="match status" value="1"/>
</dbReference>
<dbReference type="Pfam" id="PF16158">
    <property type="entry name" value="N_BRCA1_IG"/>
    <property type="match status" value="1"/>
</dbReference>
<dbReference type="InParanoid" id="B9RAU5"/>
<dbReference type="CDD" id="cd14947">
    <property type="entry name" value="NBR1_like"/>
    <property type="match status" value="1"/>
</dbReference>
<dbReference type="SMART" id="SM00291">
    <property type="entry name" value="ZnF_ZZ"/>
    <property type="match status" value="1"/>
</dbReference>
<dbReference type="PROSITE" id="PS51745">
    <property type="entry name" value="PB1"/>
    <property type="match status" value="1"/>
</dbReference>
<dbReference type="GO" id="GO:0008270">
    <property type="term" value="F:zinc ion binding"/>
    <property type="evidence" value="ECO:0007669"/>
    <property type="project" value="UniProtKB-KW"/>
</dbReference>
<dbReference type="GO" id="GO:0006914">
    <property type="term" value="P:autophagy"/>
    <property type="evidence" value="ECO:0007669"/>
    <property type="project" value="UniProtKB-KW"/>
</dbReference>
<proteinExistence type="predicted"/>
<feature type="region of interest" description="Disordered" evidence="13">
    <location>
        <begin position="257"/>
        <end position="276"/>
    </location>
</feature>
<dbReference type="eggNOG" id="KOG4351">
    <property type="taxonomic scope" value="Eukaryota"/>
</dbReference>
<dbReference type="GO" id="GO:0005776">
    <property type="term" value="C:autophagosome"/>
    <property type="evidence" value="ECO:0007669"/>
    <property type="project" value="UniProtKB-SubCell"/>
</dbReference>
<dbReference type="Pfam" id="PF00564">
    <property type="entry name" value="PB1"/>
    <property type="match status" value="1"/>
</dbReference>
<dbReference type="InterPro" id="IPR053793">
    <property type="entry name" value="PB1-like"/>
</dbReference>
<evidence type="ECO:0000256" key="12">
    <source>
        <dbReference type="PROSITE-ProRule" id="PRU00228"/>
    </source>
</evidence>
<dbReference type="SUPFAM" id="SSF46934">
    <property type="entry name" value="UBA-like"/>
    <property type="match status" value="1"/>
</dbReference>
<dbReference type="SUPFAM" id="SSF57850">
    <property type="entry name" value="RING/U-box"/>
    <property type="match status" value="1"/>
</dbReference>
<sequence>MESTLVIKAKCGDTLRRFNAPINENGLLDLDLSGLRAKILGLFNFPSDADFILTYVDEDGDVVTLVDDDDLVDVMNQSLKFLRVDVQLKNDKFATSNAKSSCGTSTHMRSPRGQSPLPNLNGGVADILKSVPEPLREALSKLSLDLASKAACSNSVVADLVDCVSKMGQSFLNTAQQPQTGASASTYFGTVENPVSSAGPTMPNATNSGTSRELRAENVTRDVGMPITPVPAPVDLNLDPPCDSFLSGCATNNFKQTVDGDNRKKNKKQNFGRPSMPVKIGALLDTSASVRPFGNECPFSGMPVANDLSAPPSVLPRVTPFKKSSGRNDGVVGMFHRGVQCDGCGVHPITGLRYKSKVREDYDLCSICFSEMGNEADYIMIARPVSYRRPHSFKGLQDPVYIRPMIYVSLPTDIMKPFGPKPLWGKLLDSHFVMDVNVLDGTVMAPSTPFTKIWRLRNSGTVAWPQGSRLVWTEGNKFSCAYSAELELPADGLPVDGEIDIAVDFISPDLPGRYLSCWKMASPSGTKFGQRVWVLINVDASTKYSVPDGVRGLNLNFPPDCSVSKCRDVIDVNVQPVTDSGIMEPSSSSSAVPVKPMVEVERPEKDQELNLPINNSLLVGNGVSNPASRQASPSVLYPIVDLSGAGPSKTVPAVDVPTSPEETDEKDVFEESLLKELEEMGFKQVDLNKEILRINAYNLEQSVDDLCGVSEWDPILEELQEMGFRNEEMNRKLLKKNNGSIKGVVMDLLTGEKA</sequence>
<dbReference type="Proteomes" id="UP000008311">
    <property type="component" value="Unassembled WGS sequence"/>
</dbReference>
<dbReference type="EMBL" id="EQ973773">
    <property type="protein sequence ID" value="EEF51922.1"/>
    <property type="molecule type" value="Genomic_DNA"/>
</dbReference>
<name>B9RAU5_RICCO</name>
<dbReference type="Gene3D" id="1.10.8.10">
    <property type="entry name" value="DNA helicase RuvA subunit, C-terminal domain"/>
    <property type="match status" value="2"/>
</dbReference>
<evidence type="ECO:0000256" key="7">
    <source>
        <dbReference type="ARBA" id="ARBA00022771"/>
    </source>
</evidence>
<keyword evidence="4" id="KW-0813">Transport</keyword>
<evidence type="ECO:0000256" key="13">
    <source>
        <dbReference type="SAM" id="MobiDB-lite"/>
    </source>
</evidence>
<keyword evidence="10" id="KW-0072">Autophagy</keyword>
<dbReference type="Gene3D" id="2.60.40.10">
    <property type="entry name" value="Immunoglobulins"/>
    <property type="match status" value="1"/>
</dbReference>
<organism evidence="17 18">
    <name type="scientific">Ricinus communis</name>
    <name type="common">Castor bean</name>
    <dbReference type="NCBI Taxonomy" id="3988"/>
    <lineage>
        <taxon>Eukaryota</taxon>
        <taxon>Viridiplantae</taxon>
        <taxon>Streptophyta</taxon>
        <taxon>Embryophyta</taxon>
        <taxon>Tracheophyta</taxon>
        <taxon>Spermatophyta</taxon>
        <taxon>Magnoliopsida</taxon>
        <taxon>eudicotyledons</taxon>
        <taxon>Gunneridae</taxon>
        <taxon>Pentapetalae</taxon>
        <taxon>rosids</taxon>
        <taxon>fabids</taxon>
        <taxon>Malpighiales</taxon>
        <taxon>Euphorbiaceae</taxon>
        <taxon>Acalyphoideae</taxon>
        <taxon>Acalypheae</taxon>
        <taxon>Ricinus</taxon>
    </lineage>
</organism>
<feature type="region of interest" description="Disordered" evidence="13">
    <location>
        <begin position="99"/>
        <end position="121"/>
    </location>
</feature>
<dbReference type="FunCoup" id="B9RAU5">
    <property type="interactions" value="970"/>
</dbReference>
<evidence type="ECO:0000256" key="11">
    <source>
        <dbReference type="ARBA" id="ARBA00023329"/>
    </source>
</evidence>
<dbReference type="CDD" id="cd14319">
    <property type="entry name" value="UBA_NBR1"/>
    <property type="match status" value="1"/>
</dbReference>
<dbReference type="GO" id="GO:0031410">
    <property type="term" value="C:cytoplasmic vesicle"/>
    <property type="evidence" value="ECO:0007669"/>
    <property type="project" value="UniProtKB-KW"/>
</dbReference>
<keyword evidence="6" id="KW-0479">Metal-binding</keyword>
<comment type="subunit">
    <text evidence="3">Homodimers and heterodimers.</text>
</comment>
<dbReference type="SMART" id="SM00666">
    <property type="entry name" value="PB1"/>
    <property type="match status" value="1"/>
</dbReference>
<dbReference type="InterPro" id="IPR032350">
    <property type="entry name" value="Nbr1_FW"/>
</dbReference>
<dbReference type="PROSITE" id="PS50135">
    <property type="entry name" value="ZF_ZZ_2"/>
    <property type="match status" value="1"/>
</dbReference>
<gene>
    <name evidence="17" type="ORF">RCOM_1508680</name>
</gene>
<feature type="domain" description="UBA" evidence="14">
    <location>
        <begin position="662"/>
        <end position="706"/>
    </location>
</feature>
<dbReference type="eggNOG" id="KOG4582">
    <property type="taxonomic scope" value="Eukaryota"/>
</dbReference>
<evidence type="ECO:0000256" key="4">
    <source>
        <dbReference type="ARBA" id="ARBA00022448"/>
    </source>
</evidence>
<dbReference type="Gene3D" id="3.10.20.90">
    <property type="entry name" value="Phosphatidylinositol 3-kinase Catalytic Subunit, Chain A, domain 1"/>
    <property type="match status" value="1"/>
</dbReference>
<reference evidence="18" key="1">
    <citation type="journal article" date="2010" name="Nat. Biotechnol.">
        <title>Draft genome sequence of the oilseed species Ricinus communis.</title>
        <authorList>
            <person name="Chan A.P."/>
            <person name="Crabtree J."/>
            <person name="Zhao Q."/>
            <person name="Lorenzi H."/>
            <person name="Orvis J."/>
            <person name="Puiu D."/>
            <person name="Melake-Berhan A."/>
            <person name="Jones K.M."/>
            <person name="Redman J."/>
            <person name="Chen G."/>
            <person name="Cahoon E.B."/>
            <person name="Gedil M."/>
            <person name="Stanke M."/>
            <person name="Haas B.J."/>
            <person name="Wortman J.R."/>
            <person name="Fraser-Liggett C.M."/>
            <person name="Ravel J."/>
            <person name="Rabinowicz P.D."/>
        </authorList>
    </citation>
    <scope>NUCLEOTIDE SEQUENCE [LARGE SCALE GENOMIC DNA]</scope>
    <source>
        <strain evidence="18">cv. Hale</strain>
    </source>
</reference>
<dbReference type="InterPro" id="IPR015940">
    <property type="entry name" value="UBA"/>
</dbReference>
<keyword evidence="11" id="KW-0968">Cytoplasmic vesicle</keyword>
<dbReference type="GO" id="GO:0015031">
    <property type="term" value="P:protein transport"/>
    <property type="evidence" value="ECO:0007669"/>
    <property type="project" value="UniProtKB-KW"/>
</dbReference>
<keyword evidence="8" id="KW-0862">Zinc</keyword>
<dbReference type="InterPro" id="IPR000433">
    <property type="entry name" value="Znf_ZZ"/>
</dbReference>
<feature type="domain" description="PB1" evidence="16">
    <location>
        <begin position="4"/>
        <end position="86"/>
    </location>
</feature>
<keyword evidence="7 12" id="KW-0863">Zinc-finger</keyword>
<dbReference type="AlphaFoldDB" id="B9RAU5"/>
<dbReference type="InterPro" id="IPR013783">
    <property type="entry name" value="Ig-like_fold"/>
</dbReference>
<evidence type="ECO:0000259" key="14">
    <source>
        <dbReference type="PROSITE" id="PS50030"/>
    </source>
</evidence>
<feature type="domain" description="UBA" evidence="14">
    <location>
        <begin position="702"/>
        <end position="751"/>
    </location>
</feature>
<dbReference type="PANTHER" id="PTHR20930">
    <property type="entry name" value="OVARIAN CARCINOMA ANTIGEN CA125-RELATED"/>
    <property type="match status" value="1"/>
</dbReference>
<dbReference type="PANTHER" id="PTHR20930:SF0">
    <property type="entry name" value="PROTEIN ILRUN"/>
    <property type="match status" value="1"/>
</dbReference>
<accession>B9RAU5</accession>
<dbReference type="FunFam" id="1.10.8.10:FF:000085">
    <property type="entry name" value="protein NBR1 homolog"/>
    <property type="match status" value="1"/>
</dbReference>
<evidence type="ECO:0000256" key="10">
    <source>
        <dbReference type="ARBA" id="ARBA00023006"/>
    </source>
</evidence>
<comment type="subcellular location">
    <subcellularLocation>
        <location evidence="2">Cytoplasmic vesicle</location>
        <location evidence="2">Autophagosome</location>
    </subcellularLocation>
    <subcellularLocation>
        <location evidence="1">Vacuole</location>
    </subcellularLocation>
</comment>
<evidence type="ECO:0000256" key="2">
    <source>
        <dbReference type="ARBA" id="ARBA00004419"/>
    </source>
</evidence>
<dbReference type="Pfam" id="PF00569">
    <property type="entry name" value="ZZ"/>
    <property type="match status" value="1"/>
</dbReference>
<evidence type="ECO:0000256" key="3">
    <source>
        <dbReference type="ARBA" id="ARBA00011726"/>
    </source>
</evidence>
<feature type="domain" description="ZZ-type" evidence="15">
    <location>
        <begin position="336"/>
        <end position="386"/>
    </location>
</feature>
<dbReference type="Gene3D" id="3.30.60.90">
    <property type="match status" value="1"/>
</dbReference>
<evidence type="ECO:0000259" key="16">
    <source>
        <dbReference type="PROSITE" id="PS51745"/>
    </source>
</evidence>
<dbReference type="PROSITE" id="PS50030">
    <property type="entry name" value="UBA"/>
    <property type="match status" value="2"/>
</dbReference>
<evidence type="ECO:0000256" key="9">
    <source>
        <dbReference type="ARBA" id="ARBA00022927"/>
    </source>
</evidence>
<evidence type="ECO:0000256" key="5">
    <source>
        <dbReference type="ARBA" id="ARBA00022554"/>
    </source>
</evidence>
<dbReference type="Pfam" id="PF24932">
    <property type="entry name" value="UBA_NBR1_C"/>
    <property type="match status" value="2"/>
</dbReference>
<protein>
    <submittedName>
        <fullName evidence="17">Zinc ion binding protein, putative</fullName>
    </submittedName>
</protein>
<evidence type="ECO:0000256" key="1">
    <source>
        <dbReference type="ARBA" id="ARBA00004116"/>
    </source>
</evidence>
<keyword evidence="9" id="KW-0653">Protein transport</keyword>
<dbReference type="STRING" id="3988.B9RAU5"/>
<keyword evidence="18" id="KW-1185">Reference proteome</keyword>
<dbReference type="InterPro" id="IPR043145">
    <property type="entry name" value="Znf_ZZ_sf"/>
</dbReference>
<evidence type="ECO:0000313" key="18">
    <source>
        <dbReference type="Proteomes" id="UP000008311"/>
    </source>
</evidence>
<feature type="compositionally biased region" description="Polar residues" evidence="13">
    <location>
        <begin position="99"/>
        <end position="118"/>
    </location>
</feature>
<dbReference type="InterPro" id="IPR056893">
    <property type="entry name" value="UBA_Nbr1_C"/>
</dbReference>